<evidence type="ECO:0000313" key="1">
    <source>
        <dbReference type="EMBL" id="KAL0966416.1"/>
    </source>
</evidence>
<evidence type="ECO:0000313" key="2">
    <source>
        <dbReference type="Proteomes" id="UP001557470"/>
    </source>
</evidence>
<dbReference type="EMBL" id="JAGEUA010000009">
    <property type="protein sequence ID" value="KAL0966416.1"/>
    <property type="molecule type" value="Genomic_DNA"/>
</dbReference>
<comment type="caution">
    <text evidence="1">The sequence shown here is derived from an EMBL/GenBank/DDBJ whole genome shotgun (WGS) entry which is preliminary data.</text>
</comment>
<sequence>MYHTSVASSKRMTRGALFSLKVSMCDRLCKVGQCDQCCRWHQTPRHNFTSGPGEDERCLPHSTKTNFHLFRSVLFMYITLFC</sequence>
<dbReference type="Proteomes" id="UP001557470">
    <property type="component" value="Unassembled WGS sequence"/>
</dbReference>
<proteinExistence type="predicted"/>
<keyword evidence="2" id="KW-1185">Reference proteome</keyword>
<reference evidence="1 2" key="1">
    <citation type="submission" date="2024-06" db="EMBL/GenBank/DDBJ databases">
        <authorList>
            <person name="Pan Q."/>
            <person name="Wen M."/>
            <person name="Jouanno E."/>
            <person name="Zahm M."/>
            <person name="Klopp C."/>
            <person name="Cabau C."/>
            <person name="Louis A."/>
            <person name="Berthelot C."/>
            <person name="Parey E."/>
            <person name="Roest Crollius H."/>
            <person name="Montfort J."/>
            <person name="Robinson-Rechavi M."/>
            <person name="Bouchez O."/>
            <person name="Lampietro C."/>
            <person name="Lopez Roques C."/>
            <person name="Donnadieu C."/>
            <person name="Postlethwait J."/>
            <person name="Bobe J."/>
            <person name="Verreycken H."/>
            <person name="Guiguen Y."/>
        </authorList>
    </citation>
    <scope>NUCLEOTIDE SEQUENCE [LARGE SCALE GENOMIC DNA]</scope>
    <source>
        <strain evidence="1">Up_M1</strain>
        <tissue evidence="1">Testis</tissue>
    </source>
</reference>
<protein>
    <submittedName>
        <fullName evidence="1">Uncharacterized protein</fullName>
    </submittedName>
</protein>
<name>A0ABD0WLL4_UMBPY</name>
<gene>
    <name evidence="1" type="ORF">UPYG_G00295060</name>
</gene>
<dbReference type="AlphaFoldDB" id="A0ABD0WLL4"/>
<accession>A0ABD0WLL4</accession>
<organism evidence="1 2">
    <name type="scientific">Umbra pygmaea</name>
    <name type="common">Eastern mudminnow</name>
    <dbReference type="NCBI Taxonomy" id="75934"/>
    <lineage>
        <taxon>Eukaryota</taxon>
        <taxon>Metazoa</taxon>
        <taxon>Chordata</taxon>
        <taxon>Craniata</taxon>
        <taxon>Vertebrata</taxon>
        <taxon>Euteleostomi</taxon>
        <taxon>Actinopterygii</taxon>
        <taxon>Neopterygii</taxon>
        <taxon>Teleostei</taxon>
        <taxon>Protacanthopterygii</taxon>
        <taxon>Esociformes</taxon>
        <taxon>Umbridae</taxon>
        <taxon>Umbra</taxon>
    </lineage>
</organism>